<dbReference type="EMBL" id="PVXQ01000057">
    <property type="protein sequence ID" value="PRR79712.1"/>
    <property type="molecule type" value="Genomic_DNA"/>
</dbReference>
<evidence type="ECO:0000313" key="2">
    <source>
        <dbReference type="Proteomes" id="UP000239471"/>
    </source>
</evidence>
<sequence length="151" mass="16879">MKKRILGVLLVVGMLLVLSGCSKKEAVTADGFKSTMEDAGYTITDSTKQFEGQPVDSVQLAVKDEYQIEFFVVPTVDQAQNAYNQNKSNFEKAETSSSLMKSVEMKNFSYYAMTSGGIYYVVSRVDNTFIYVHAPEIYKDEISDIISELGY</sequence>
<protein>
    <recommendedName>
        <fullName evidence="3">DUF4367 domain-containing protein</fullName>
    </recommendedName>
</protein>
<evidence type="ECO:0000313" key="1">
    <source>
        <dbReference type="EMBL" id="PRR79712.1"/>
    </source>
</evidence>
<dbReference type="PROSITE" id="PS51257">
    <property type="entry name" value="PROKAR_LIPOPROTEIN"/>
    <property type="match status" value="1"/>
</dbReference>
<accession>A0A2T0B769</accession>
<keyword evidence="2" id="KW-1185">Reference proteome</keyword>
<reference evidence="1 2" key="1">
    <citation type="submission" date="2018-03" db="EMBL/GenBank/DDBJ databases">
        <title>Genome sequence of Clostridium vincentii DSM 10228.</title>
        <authorList>
            <person name="Poehlein A."/>
            <person name="Daniel R."/>
        </authorList>
    </citation>
    <scope>NUCLEOTIDE SEQUENCE [LARGE SCALE GENOMIC DNA]</scope>
    <source>
        <strain evidence="1 2">DSM 10228</strain>
    </source>
</reference>
<dbReference type="Proteomes" id="UP000239471">
    <property type="component" value="Unassembled WGS sequence"/>
</dbReference>
<dbReference type="RefSeq" id="WP_106061125.1">
    <property type="nucleotide sequence ID" value="NZ_PVXQ01000057.1"/>
</dbReference>
<comment type="caution">
    <text evidence="1">The sequence shown here is derived from an EMBL/GenBank/DDBJ whole genome shotgun (WGS) entry which is preliminary data.</text>
</comment>
<organism evidence="1 2">
    <name type="scientific">Clostridium vincentii</name>
    <dbReference type="NCBI Taxonomy" id="52704"/>
    <lineage>
        <taxon>Bacteria</taxon>
        <taxon>Bacillati</taxon>
        <taxon>Bacillota</taxon>
        <taxon>Clostridia</taxon>
        <taxon>Eubacteriales</taxon>
        <taxon>Clostridiaceae</taxon>
        <taxon>Clostridium</taxon>
    </lineage>
</organism>
<evidence type="ECO:0008006" key="3">
    <source>
        <dbReference type="Google" id="ProtNLM"/>
    </source>
</evidence>
<dbReference type="OrthoDB" id="1860342at2"/>
<proteinExistence type="predicted"/>
<gene>
    <name evidence="1" type="ORF">CLVI_32600</name>
</gene>
<dbReference type="AlphaFoldDB" id="A0A2T0B769"/>
<name>A0A2T0B769_9CLOT</name>